<sequence length="383" mass="42519">MALLKLAFVTQFPADTNRPFGGVEAVSVNLVHALSAFSDLDIQVVTLCAKTKKITKNNWGKVTIHRLPRPKGSELINAVTKSKVLIADYVNTLGPDLIHAHDTYGIMINELPMPKVFTVHGFIYADTLLANGRFKRLRSKLWEYIEKGSWAKQPNIISISPYVREKVSSVSSAMVYDIDNPISDKFFALVRSEKVGTIFTSAVICSRKNTLQLVKAVGLLVGAGYNVQLRIAGSVGNSLYAKEQQKWILDNNLTEHVHLLGRISTEEVMKELSRASIYALTSLEENSPMGIEEAMAAGVPVVTSNRCGMPYMVKNGETGYLVNPFNEQHIADKLREILDSKELQLAMAAKSKELALDLYHSDNVARRTHAVYRDILTNVLPFD</sequence>
<reference evidence="4 5" key="1">
    <citation type="submission" date="2016-11" db="EMBL/GenBank/DDBJ databases">
        <authorList>
            <person name="Jaros S."/>
            <person name="Januszkiewicz K."/>
            <person name="Wedrychowicz H."/>
        </authorList>
    </citation>
    <scope>NUCLEOTIDE SEQUENCE [LARGE SCALE GENOMIC DNA]</scope>
    <source>
        <strain evidence="4">NVI 5450</strain>
    </source>
</reference>
<dbReference type="GO" id="GO:0016757">
    <property type="term" value="F:glycosyltransferase activity"/>
    <property type="evidence" value="ECO:0007669"/>
    <property type="project" value="InterPro"/>
</dbReference>
<dbReference type="InterPro" id="IPR028098">
    <property type="entry name" value="Glyco_trans_4-like_N"/>
</dbReference>
<organism evidence="4 5">
    <name type="scientific">Moritella viscosa</name>
    <dbReference type="NCBI Taxonomy" id="80854"/>
    <lineage>
        <taxon>Bacteria</taxon>
        <taxon>Pseudomonadati</taxon>
        <taxon>Pseudomonadota</taxon>
        <taxon>Gammaproteobacteria</taxon>
        <taxon>Alteromonadales</taxon>
        <taxon>Moritellaceae</taxon>
        <taxon>Moritella</taxon>
    </lineage>
</organism>
<dbReference type="PANTHER" id="PTHR46401:SF2">
    <property type="entry name" value="GLYCOSYLTRANSFERASE WBBK-RELATED"/>
    <property type="match status" value="1"/>
</dbReference>
<dbReference type="Pfam" id="PF00534">
    <property type="entry name" value="Glycos_transf_1"/>
    <property type="match status" value="1"/>
</dbReference>
<dbReference type="OrthoDB" id="9775208at2"/>
<proteinExistence type="predicted"/>
<feature type="domain" description="Glycosyltransferase subfamily 4-like N-terminal" evidence="3">
    <location>
        <begin position="20"/>
        <end position="169"/>
    </location>
</feature>
<dbReference type="SUPFAM" id="SSF53756">
    <property type="entry name" value="UDP-Glycosyltransferase/glycogen phosphorylase"/>
    <property type="match status" value="1"/>
</dbReference>
<evidence type="ECO:0000259" key="2">
    <source>
        <dbReference type="Pfam" id="PF00534"/>
    </source>
</evidence>
<dbReference type="EMBL" id="FPLD01000045">
    <property type="protein sequence ID" value="SGY93393.1"/>
    <property type="molecule type" value="Genomic_DNA"/>
</dbReference>
<evidence type="ECO:0000259" key="3">
    <source>
        <dbReference type="Pfam" id="PF13439"/>
    </source>
</evidence>
<dbReference type="PANTHER" id="PTHR46401">
    <property type="entry name" value="GLYCOSYLTRANSFERASE WBBK-RELATED"/>
    <property type="match status" value="1"/>
</dbReference>
<dbReference type="CDD" id="cd03801">
    <property type="entry name" value="GT4_PimA-like"/>
    <property type="match status" value="1"/>
</dbReference>
<dbReference type="AlphaFoldDB" id="A0A1L0AWU1"/>
<evidence type="ECO:0000313" key="5">
    <source>
        <dbReference type="Proteomes" id="UP000183794"/>
    </source>
</evidence>
<protein>
    <submittedName>
        <fullName evidence="4">Glycosyl transferase, group 1</fullName>
    </submittedName>
</protein>
<keyword evidence="1 4" id="KW-0808">Transferase</keyword>
<dbReference type="Gene3D" id="3.40.50.2000">
    <property type="entry name" value="Glycogen Phosphorylase B"/>
    <property type="match status" value="2"/>
</dbReference>
<dbReference type="Pfam" id="PF13439">
    <property type="entry name" value="Glyco_transf_4"/>
    <property type="match status" value="1"/>
</dbReference>
<gene>
    <name evidence="4" type="ORF">NVI5450_1476</name>
</gene>
<accession>A0A1L0AWU1</accession>
<feature type="domain" description="Glycosyl transferase family 1" evidence="2">
    <location>
        <begin position="186"/>
        <end position="352"/>
    </location>
</feature>
<dbReference type="Proteomes" id="UP000183794">
    <property type="component" value="Unassembled WGS sequence"/>
</dbReference>
<dbReference type="InterPro" id="IPR001296">
    <property type="entry name" value="Glyco_trans_1"/>
</dbReference>
<evidence type="ECO:0000256" key="1">
    <source>
        <dbReference type="ARBA" id="ARBA00022679"/>
    </source>
</evidence>
<dbReference type="RefSeq" id="WP_075497137.1">
    <property type="nucleotide sequence ID" value="NZ_CAWRBC010000142.1"/>
</dbReference>
<evidence type="ECO:0000313" key="4">
    <source>
        <dbReference type="EMBL" id="SGY93393.1"/>
    </source>
</evidence>
<name>A0A1L0AWU1_9GAMM</name>